<evidence type="ECO:0000256" key="1">
    <source>
        <dbReference type="SAM" id="Phobius"/>
    </source>
</evidence>
<feature type="transmembrane region" description="Helical" evidence="1">
    <location>
        <begin position="80"/>
        <end position="105"/>
    </location>
</feature>
<evidence type="ECO:0000313" key="3">
    <source>
        <dbReference type="EMBL" id="GIG55170.1"/>
    </source>
</evidence>
<proteinExistence type="predicted"/>
<keyword evidence="4" id="KW-1185">Reference proteome</keyword>
<feature type="transmembrane region" description="Helical" evidence="1">
    <location>
        <begin position="111"/>
        <end position="130"/>
    </location>
</feature>
<dbReference type="RefSeq" id="WP_203656388.1">
    <property type="nucleotide sequence ID" value="NZ_BONR01000004.1"/>
</dbReference>
<protein>
    <submittedName>
        <fullName evidence="3">Uncharacterized protein</fullName>
    </submittedName>
</protein>
<evidence type="ECO:0000313" key="4">
    <source>
        <dbReference type="Proteomes" id="UP000652354"/>
    </source>
</evidence>
<gene>
    <name evidence="3" type="ORF">Dac01nite_19220</name>
</gene>
<accession>A0A919Q2Q8</accession>
<evidence type="ECO:0000256" key="2">
    <source>
        <dbReference type="SAM" id="SignalP"/>
    </source>
</evidence>
<comment type="caution">
    <text evidence="3">The sequence shown here is derived from an EMBL/GenBank/DDBJ whole genome shotgun (WGS) entry which is preliminary data.</text>
</comment>
<reference evidence="3" key="1">
    <citation type="submission" date="2021-01" db="EMBL/GenBank/DDBJ databases">
        <title>Whole genome shotgun sequence of Demequina activiva NBRC 110675.</title>
        <authorList>
            <person name="Komaki H."/>
            <person name="Tamura T."/>
        </authorList>
    </citation>
    <scope>NUCLEOTIDE SEQUENCE</scope>
    <source>
        <strain evidence="3">NBRC 110675</strain>
    </source>
</reference>
<dbReference type="EMBL" id="BONR01000004">
    <property type="protein sequence ID" value="GIG55170.1"/>
    <property type="molecule type" value="Genomic_DNA"/>
</dbReference>
<feature type="signal peptide" evidence="2">
    <location>
        <begin position="1"/>
        <end position="26"/>
    </location>
</feature>
<organism evidence="3 4">
    <name type="scientific">Demequina activiva</name>
    <dbReference type="NCBI Taxonomy" id="1582364"/>
    <lineage>
        <taxon>Bacteria</taxon>
        <taxon>Bacillati</taxon>
        <taxon>Actinomycetota</taxon>
        <taxon>Actinomycetes</taxon>
        <taxon>Micrococcales</taxon>
        <taxon>Demequinaceae</taxon>
        <taxon>Demequina</taxon>
    </lineage>
</organism>
<keyword evidence="1" id="KW-0472">Membrane</keyword>
<keyword evidence="1" id="KW-0812">Transmembrane</keyword>
<sequence length="135" mass="13369">MSTKASPLIAKAAAFVAGAAAASVLAAIAYAAGYDSVSKGMIQGASVMLGIILILWIVGPRLGLGSRVANGVADERDDRILTAAFADSAVGMGLAAVGAMVGSFYGLPGVAVAGIVLWVGVLTFSASAVVRSRRS</sequence>
<dbReference type="Proteomes" id="UP000652354">
    <property type="component" value="Unassembled WGS sequence"/>
</dbReference>
<keyword evidence="1" id="KW-1133">Transmembrane helix</keyword>
<feature type="transmembrane region" description="Helical" evidence="1">
    <location>
        <begin position="41"/>
        <end position="59"/>
    </location>
</feature>
<dbReference type="AlphaFoldDB" id="A0A919Q2Q8"/>
<name>A0A919Q2Q8_9MICO</name>
<feature type="chain" id="PRO_5039718203" evidence="2">
    <location>
        <begin position="27"/>
        <end position="135"/>
    </location>
</feature>
<keyword evidence="2" id="KW-0732">Signal</keyword>